<keyword evidence="3" id="KW-1185">Reference proteome</keyword>
<dbReference type="GO" id="GO:0016746">
    <property type="term" value="F:acyltransferase activity"/>
    <property type="evidence" value="ECO:0007669"/>
    <property type="project" value="UniProtKB-KW"/>
</dbReference>
<evidence type="ECO:0000313" key="2">
    <source>
        <dbReference type="EMBL" id="TNM62098.1"/>
    </source>
</evidence>
<dbReference type="InterPro" id="IPR002123">
    <property type="entry name" value="Plipid/glycerol_acylTrfase"/>
</dbReference>
<evidence type="ECO:0000313" key="3">
    <source>
        <dbReference type="Proteomes" id="UP000311605"/>
    </source>
</evidence>
<name>A0A5C4XFI8_9HYPH</name>
<protein>
    <submittedName>
        <fullName evidence="2">Glycerol acyltransferase</fullName>
    </submittedName>
</protein>
<keyword evidence="2" id="KW-0012">Acyltransferase</keyword>
<dbReference type="OrthoDB" id="1113830at2"/>
<dbReference type="InterPro" id="IPR045746">
    <property type="entry name" value="ACT14924-like_Acyltransf_dom"/>
</dbReference>
<evidence type="ECO:0000259" key="1">
    <source>
        <dbReference type="SMART" id="SM00563"/>
    </source>
</evidence>
<dbReference type="AlphaFoldDB" id="A0A5C4XFI8"/>
<accession>A0A5C4XFI8</accession>
<organism evidence="2 3">
    <name type="scientific">Aliirhizobium smilacinae</name>
    <dbReference type="NCBI Taxonomy" id="1395944"/>
    <lineage>
        <taxon>Bacteria</taxon>
        <taxon>Pseudomonadati</taxon>
        <taxon>Pseudomonadota</taxon>
        <taxon>Alphaproteobacteria</taxon>
        <taxon>Hyphomicrobiales</taxon>
        <taxon>Rhizobiaceae</taxon>
        <taxon>Aliirhizobium</taxon>
    </lineage>
</organism>
<sequence length="294" mass="33146">MRFKELSYANERDPKLKRWFIRSIEGLSGRDRYARLYDIWRIDIVGKTDRVFGKMLDLIDVELDVQGEWLPVVEDGRPLVIVANHPFGIGDGIAVLAMAEQLGRPFRVLINNELLKVPEIAPYSLPVSFEETKEALAINMQTRHEALKLLKEGVTIIIFPAGGVATAKKGFGVAQDLPWKIFTAKLVQAAKADVVPIYFDGQNGALFHIASKLSLTLRLSLLIREFKRLSGSSIRARVGAMMSWEELSGIRDRKDLLIVLHDAVFSMRPIRQSRLAKFQQRRLAAQEIVGREAA</sequence>
<dbReference type="EMBL" id="VDMN01000004">
    <property type="protein sequence ID" value="TNM62098.1"/>
    <property type="molecule type" value="Genomic_DNA"/>
</dbReference>
<proteinExistence type="predicted"/>
<dbReference type="SMART" id="SM00563">
    <property type="entry name" value="PlsC"/>
    <property type="match status" value="1"/>
</dbReference>
<dbReference type="Proteomes" id="UP000311605">
    <property type="component" value="Unassembled WGS sequence"/>
</dbReference>
<gene>
    <name evidence="2" type="ORF">FHP24_18545</name>
</gene>
<dbReference type="SUPFAM" id="SSF69593">
    <property type="entry name" value="Glycerol-3-phosphate (1)-acyltransferase"/>
    <property type="match status" value="1"/>
</dbReference>
<dbReference type="Pfam" id="PF19576">
    <property type="entry name" value="Acyltransf_2"/>
    <property type="match status" value="1"/>
</dbReference>
<feature type="domain" description="Phospholipid/glycerol acyltransferase" evidence="1">
    <location>
        <begin position="79"/>
        <end position="202"/>
    </location>
</feature>
<keyword evidence="2" id="KW-0808">Transferase</keyword>
<dbReference type="RefSeq" id="WP_139677727.1">
    <property type="nucleotide sequence ID" value="NZ_VDMN01000004.1"/>
</dbReference>
<reference evidence="2 3" key="1">
    <citation type="submission" date="2019-06" db="EMBL/GenBank/DDBJ databases">
        <title>The draft genome of Rhizobium smilacinae PTYR-5.</title>
        <authorList>
            <person name="Liu L."/>
            <person name="Li L."/>
            <person name="Zhang X."/>
        </authorList>
    </citation>
    <scope>NUCLEOTIDE SEQUENCE [LARGE SCALE GENOMIC DNA]</scope>
    <source>
        <strain evidence="2 3">PTYR-5</strain>
    </source>
</reference>
<comment type="caution">
    <text evidence="2">The sequence shown here is derived from an EMBL/GenBank/DDBJ whole genome shotgun (WGS) entry which is preliminary data.</text>
</comment>